<dbReference type="EMBL" id="BMOY01000009">
    <property type="protein sequence ID" value="GGJ01649.1"/>
    <property type="molecule type" value="Genomic_DNA"/>
</dbReference>
<comment type="caution">
    <text evidence="1">The sequence shown here is derived from an EMBL/GenBank/DDBJ whole genome shotgun (WGS) entry which is preliminary data.</text>
</comment>
<name>A0A917NHU7_9BACL</name>
<proteinExistence type="predicted"/>
<evidence type="ECO:0000313" key="2">
    <source>
        <dbReference type="Proteomes" id="UP000637695"/>
    </source>
</evidence>
<evidence type="ECO:0000313" key="1">
    <source>
        <dbReference type="EMBL" id="GGJ01649.1"/>
    </source>
</evidence>
<gene>
    <name evidence="1" type="ORF">GCM10010885_08550</name>
</gene>
<sequence length="109" mass="11914">MAKLEFSVQLPPADALAKVRDNLDADLVHEELHDLGGGRGIGTLIFERYFFRTKNRAALIVIADNLSGTTQVRAIATGSSEGLIFNLDWGAADDFVEWVADILREDVIG</sequence>
<reference evidence="1" key="1">
    <citation type="journal article" date="2014" name="Int. J. Syst. Evol. Microbiol.">
        <title>Complete genome sequence of Corynebacterium casei LMG S-19264T (=DSM 44701T), isolated from a smear-ripened cheese.</title>
        <authorList>
            <consortium name="US DOE Joint Genome Institute (JGI-PGF)"/>
            <person name="Walter F."/>
            <person name="Albersmeier A."/>
            <person name="Kalinowski J."/>
            <person name="Ruckert C."/>
        </authorList>
    </citation>
    <scope>NUCLEOTIDE SEQUENCE</scope>
    <source>
        <strain evidence="1">JCM 18487</strain>
    </source>
</reference>
<protein>
    <submittedName>
        <fullName evidence="1">Uncharacterized protein</fullName>
    </submittedName>
</protein>
<reference evidence="1" key="2">
    <citation type="submission" date="2020-09" db="EMBL/GenBank/DDBJ databases">
        <authorList>
            <person name="Sun Q."/>
            <person name="Ohkuma M."/>
        </authorList>
    </citation>
    <scope>NUCLEOTIDE SEQUENCE</scope>
    <source>
        <strain evidence="1">JCM 18487</strain>
    </source>
</reference>
<dbReference type="Pfam" id="PF19524">
    <property type="entry name" value="DUF6054"/>
    <property type="match status" value="1"/>
</dbReference>
<dbReference type="Proteomes" id="UP000637695">
    <property type="component" value="Unassembled WGS sequence"/>
</dbReference>
<organism evidence="1 2">
    <name type="scientific">Alicyclobacillus cellulosilyticus</name>
    <dbReference type="NCBI Taxonomy" id="1003997"/>
    <lineage>
        <taxon>Bacteria</taxon>
        <taxon>Bacillati</taxon>
        <taxon>Bacillota</taxon>
        <taxon>Bacilli</taxon>
        <taxon>Bacillales</taxon>
        <taxon>Alicyclobacillaceae</taxon>
        <taxon>Alicyclobacillus</taxon>
    </lineage>
</organism>
<dbReference type="RefSeq" id="WP_188881355.1">
    <property type="nucleotide sequence ID" value="NZ_BMOY01000009.1"/>
</dbReference>
<accession>A0A917NHU7</accession>
<keyword evidence="2" id="KW-1185">Reference proteome</keyword>
<dbReference type="InterPro" id="IPR046117">
    <property type="entry name" value="DUF6054"/>
</dbReference>
<dbReference type="AlphaFoldDB" id="A0A917NHU7"/>